<dbReference type="InterPro" id="IPR022905">
    <property type="entry name" value="Rpo11-like"/>
</dbReference>
<dbReference type="InterPro" id="IPR033898">
    <property type="entry name" value="RNAP_AC19"/>
</dbReference>
<evidence type="ECO:0000256" key="1">
    <source>
        <dbReference type="ARBA" id="ARBA00004123"/>
    </source>
</evidence>
<evidence type="ECO:0000256" key="3">
    <source>
        <dbReference type="ARBA" id="ARBA00022478"/>
    </source>
</evidence>
<evidence type="ECO:0000259" key="7">
    <source>
        <dbReference type="Pfam" id="PF13656"/>
    </source>
</evidence>
<keyword evidence="9" id="KW-1185">Reference proteome</keyword>
<dbReference type="GO" id="GO:0046983">
    <property type="term" value="F:protein dimerization activity"/>
    <property type="evidence" value="ECO:0007669"/>
    <property type="project" value="InterPro"/>
</dbReference>
<dbReference type="Proteomes" id="UP000054144">
    <property type="component" value="Unassembled WGS sequence"/>
</dbReference>
<evidence type="ECO:0000256" key="6">
    <source>
        <dbReference type="ARBA" id="ARBA00025751"/>
    </source>
</evidence>
<reference evidence="8 9" key="1">
    <citation type="journal article" date="2015" name="Fungal Genet. Biol.">
        <title>Evolution of novel wood decay mechanisms in Agaricales revealed by the genome sequences of Fistulina hepatica and Cylindrobasidium torrendii.</title>
        <authorList>
            <person name="Floudas D."/>
            <person name="Held B.W."/>
            <person name="Riley R."/>
            <person name="Nagy L.G."/>
            <person name="Koehler G."/>
            <person name="Ransdell A.S."/>
            <person name="Younus H."/>
            <person name="Chow J."/>
            <person name="Chiniquy J."/>
            <person name="Lipzen A."/>
            <person name="Tritt A."/>
            <person name="Sun H."/>
            <person name="Haridas S."/>
            <person name="LaButti K."/>
            <person name="Ohm R.A."/>
            <person name="Kues U."/>
            <person name="Blanchette R.A."/>
            <person name="Grigoriev I.V."/>
            <person name="Minto R.E."/>
            <person name="Hibbett D.S."/>
        </authorList>
    </citation>
    <scope>NUCLEOTIDE SEQUENCE [LARGE SCALE GENOMIC DNA]</scope>
    <source>
        <strain evidence="8 9">ATCC 64428</strain>
    </source>
</reference>
<comment type="similarity">
    <text evidence="6">Belongs to the archaeal Rpo11/eukaryotic RPB11/RPC19 RNA polymerase subunit family.</text>
</comment>
<dbReference type="PANTHER" id="PTHR13946">
    <property type="entry name" value="DNA-DIRECTED RNA POLYMERASE I,II,III"/>
    <property type="match status" value="1"/>
</dbReference>
<dbReference type="FunFam" id="3.30.1360.10:FF:000006">
    <property type="entry name" value="DNA-directed RNA polymerases I and III subunit RPAC2"/>
    <property type="match status" value="1"/>
</dbReference>
<gene>
    <name evidence="8" type="ORF">FISHEDRAFT_74192</name>
</gene>
<evidence type="ECO:0000313" key="9">
    <source>
        <dbReference type="Proteomes" id="UP000054144"/>
    </source>
</evidence>
<dbReference type="PANTHER" id="PTHR13946:SF28">
    <property type="entry name" value="DNA-DIRECTED RNA POLYMERASES I AND III SUBUNIT RPAC2"/>
    <property type="match status" value="1"/>
</dbReference>
<name>A0A0D7AD70_9AGAR</name>
<dbReference type="HAMAP" id="MF_00261">
    <property type="entry name" value="RNApol_arch_Rpo11"/>
    <property type="match status" value="1"/>
</dbReference>
<dbReference type="GO" id="GO:0005666">
    <property type="term" value="C:RNA polymerase III complex"/>
    <property type="evidence" value="ECO:0007669"/>
    <property type="project" value="TreeGrafter"/>
</dbReference>
<keyword evidence="4" id="KW-0804">Transcription</keyword>
<dbReference type="PROSITE" id="PS01154">
    <property type="entry name" value="RNA_POL_L_13KD"/>
    <property type="match status" value="1"/>
</dbReference>
<organism evidence="8 9">
    <name type="scientific">Fistulina hepatica ATCC 64428</name>
    <dbReference type="NCBI Taxonomy" id="1128425"/>
    <lineage>
        <taxon>Eukaryota</taxon>
        <taxon>Fungi</taxon>
        <taxon>Dikarya</taxon>
        <taxon>Basidiomycota</taxon>
        <taxon>Agaricomycotina</taxon>
        <taxon>Agaricomycetes</taxon>
        <taxon>Agaricomycetidae</taxon>
        <taxon>Agaricales</taxon>
        <taxon>Fistulinaceae</taxon>
        <taxon>Fistulina</taxon>
    </lineage>
</organism>
<sequence length="112" mass="12531">MAGNQPPKVQILKGASPDLSAATFQIWDETHTIGNALRWMIMKNPKVEFCGYSAPHPSENVINVRIQMYDGLSSVTALLTALADLDALCEVIDNEYDKSFRSGDYEQWHEKS</sequence>
<feature type="domain" description="DNA-directed RNA polymerase RBP11-like dimerisation" evidence="7">
    <location>
        <begin position="21"/>
        <end position="94"/>
    </location>
</feature>
<dbReference type="InterPro" id="IPR008193">
    <property type="entry name" value="RNA_pol_Rpb11_13-16kDa_CS"/>
</dbReference>
<comment type="subcellular location">
    <subcellularLocation>
        <location evidence="1">Nucleus</location>
    </subcellularLocation>
</comment>
<keyword evidence="3" id="KW-0240">DNA-directed RNA polymerase</keyword>
<dbReference type="SUPFAM" id="SSF55257">
    <property type="entry name" value="RBP11-like subunits of RNA polymerase"/>
    <property type="match status" value="1"/>
</dbReference>
<keyword evidence="5" id="KW-0539">Nucleus</keyword>
<dbReference type="OrthoDB" id="510325at2759"/>
<dbReference type="AlphaFoldDB" id="A0A0D7AD70"/>
<dbReference type="Pfam" id="PF13656">
    <property type="entry name" value="RNA_pol_L_2"/>
    <property type="match status" value="1"/>
</dbReference>
<accession>A0A0D7AD70</accession>
<evidence type="ECO:0000256" key="4">
    <source>
        <dbReference type="ARBA" id="ARBA00023163"/>
    </source>
</evidence>
<dbReference type="GO" id="GO:0006362">
    <property type="term" value="P:transcription elongation by RNA polymerase I"/>
    <property type="evidence" value="ECO:0007669"/>
    <property type="project" value="TreeGrafter"/>
</dbReference>
<dbReference type="GO" id="GO:0006383">
    <property type="term" value="P:transcription by RNA polymerase III"/>
    <property type="evidence" value="ECO:0007669"/>
    <property type="project" value="TreeGrafter"/>
</dbReference>
<protein>
    <recommendedName>
        <fullName evidence="2">DNA-directed RNA polymerases I and III subunit RPAC2</fullName>
    </recommendedName>
</protein>
<evidence type="ECO:0000256" key="5">
    <source>
        <dbReference type="ARBA" id="ARBA00023242"/>
    </source>
</evidence>
<evidence type="ECO:0000313" key="8">
    <source>
        <dbReference type="EMBL" id="KIY47851.1"/>
    </source>
</evidence>
<dbReference type="CDD" id="cd07029">
    <property type="entry name" value="RNAP_I_III_AC19"/>
    <property type="match status" value="1"/>
</dbReference>
<dbReference type="InterPro" id="IPR009025">
    <property type="entry name" value="RBP11-like_dimer"/>
</dbReference>
<dbReference type="GO" id="GO:0005736">
    <property type="term" value="C:RNA polymerase I complex"/>
    <property type="evidence" value="ECO:0007669"/>
    <property type="project" value="TreeGrafter"/>
</dbReference>
<dbReference type="GO" id="GO:0003677">
    <property type="term" value="F:DNA binding"/>
    <property type="evidence" value="ECO:0007669"/>
    <property type="project" value="InterPro"/>
</dbReference>
<proteinExistence type="inferred from homology"/>
<dbReference type="EMBL" id="KN881914">
    <property type="protein sequence ID" value="KIY47851.1"/>
    <property type="molecule type" value="Genomic_DNA"/>
</dbReference>
<evidence type="ECO:0000256" key="2">
    <source>
        <dbReference type="ARBA" id="ARBA00022079"/>
    </source>
</evidence>
<dbReference type="Gene3D" id="3.30.1360.10">
    <property type="entry name" value="RNA polymerase, RBP11-like subunit"/>
    <property type="match status" value="1"/>
</dbReference>
<dbReference type="GO" id="GO:0055029">
    <property type="term" value="C:nuclear DNA-directed RNA polymerase complex"/>
    <property type="evidence" value="ECO:0007669"/>
    <property type="project" value="UniProtKB-ARBA"/>
</dbReference>
<dbReference type="GO" id="GO:0003899">
    <property type="term" value="F:DNA-directed RNA polymerase activity"/>
    <property type="evidence" value="ECO:0007669"/>
    <property type="project" value="InterPro"/>
</dbReference>
<dbReference type="InterPro" id="IPR036603">
    <property type="entry name" value="RBP11-like"/>
</dbReference>